<protein>
    <recommendedName>
        <fullName evidence="2">C2 domain-containing protein</fullName>
    </recommendedName>
</protein>
<feature type="compositionally biased region" description="Basic and acidic residues" evidence="1">
    <location>
        <begin position="465"/>
        <end position="476"/>
    </location>
</feature>
<evidence type="ECO:0000313" key="4">
    <source>
        <dbReference type="Proteomes" id="UP000803884"/>
    </source>
</evidence>
<feature type="region of interest" description="Disordered" evidence="1">
    <location>
        <begin position="444"/>
        <end position="500"/>
    </location>
</feature>
<feature type="compositionally biased region" description="Pro residues" evidence="1">
    <location>
        <begin position="644"/>
        <end position="653"/>
    </location>
</feature>
<feature type="region of interest" description="Disordered" evidence="1">
    <location>
        <begin position="540"/>
        <end position="653"/>
    </location>
</feature>
<evidence type="ECO:0000259" key="2">
    <source>
        <dbReference type="PROSITE" id="PS50004"/>
    </source>
</evidence>
<comment type="caution">
    <text evidence="3">The sequence shown here is derived from an EMBL/GenBank/DDBJ whole genome shotgun (WGS) entry which is preliminary data.</text>
</comment>
<organism evidence="3 4">
    <name type="scientific">Cladosporium halotolerans</name>
    <dbReference type="NCBI Taxonomy" id="1052096"/>
    <lineage>
        <taxon>Eukaryota</taxon>
        <taxon>Fungi</taxon>
        <taxon>Dikarya</taxon>
        <taxon>Ascomycota</taxon>
        <taxon>Pezizomycotina</taxon>
        <taxon>Dothideomycetes</taxon>
        <taxon>Dothideomycetidae</taxon>
        <taxon>Cladosporiales</taxon>
        <taxon>Cladosporiaceae</taxon>
        <taxon>Cladosporium</taxon>
    </lineage>
</organism>
<dbReference type="AlphaFoldDB" id="A0AB34KTQ4"/>
<dbReference type="GO" id="GO:0010628">
    <property type="term" value="P:positive regulation of gene expression"/>
    <property type="evidence" value="ECO:0007669"/>
    <property type="project" value="TreeGrafter"/>
</dbReference>
<feature type="compositionally biased region" description="Basic and acidic residues" evidence="1">
    <location>
        <begin position="13"/>
        <end position="37"/>
    </location>
</feature>
<dbReference type="Proteomes" id="UP000803884">
    <property type="component" value="Unassembled WGS sequence"/>
</dbReference>
<evidence type="ECO:0000256" key="1">
    <source>
        <dbReference type="SAM" id="MobiDB-lite"/>
    </source>
</evidence>
<feature type="region of interest" description="Disordered" evidence="1">
    <location>
        <begin position="269"/>
        <end position="304"/>
    </location>
</feature>
<feature type="region of interest" description="Disordered" evidence="1">
    <location>
        <begin position="1"/>
        <end position="84"/>
    </location>
</feature>
<accession>A0AB34KTQ4</accession>
<feature type="compositionally biased region" description="Low complexity" evidence="1">
    <location>
        <begin position="563"/>
        <end position="572"/>
    </location>
</feature>
<dbReference type="EMBL" id="JAAQHG020000007">
    <property type="protein sequence ID" value="KAL1588458.1"/>
    <property type="molecule type" value="Genomic_DNA"/>
</dbReference>
<dbReference type="PANTHER" id="PTHR47800:SF5">
    <property type="entry name" value="FER-1-LIKE PROTEIN 6"/>
    <property type="match status" value="1"/>
</dbReference>
<dbReference type="RefSeq" id="XP_069231563.1">
    <property type="nucleotide sequence ID" value="XM_069371728.1"/>
</dbReference>
<sequence length="653" mass="73037">MEADKAIAQTARESPDREGQEGHTARPLDISAEKKQAQEFAVHNGTSRDPEKGGAAESGMNEHSEESKQKQPAGGYDSTPIPHRPGGYTIKITIHRATNLPMSDVNSLSSDPYVLAECKSDGPMRHKEDPPLQFRTPTVRRNTDPVWNSDWVVANAPAEGLKLKLRVYDEDPANKDDRLGNVHVHVPSLVGWEGMKQKNFHIEKKAGSKRAYVVRAIATCLQLAEHMHGDLYLSIQVLEKTPEDGQNGRMYTLGPQWWTRHYSPLLGRIANTHDPSEEDDNAGVGSANGNGQRQESQQDKRKPRPYDFQANQLQLRGPVPPELYHRYVEFKPWAKRMFTNSGLQGFVLSKALHHQHARVYNFDKSTVYGCFGKDPGMDVTKHFLDLVHYDQGARIFTYVLTLDALFRFTETGKEFGIDMLSKHTMHSDVSMYIAFSGEFFIRRLKHPKRPPPPEPTEHTTYSHPPNHEDNTSHPPDDVVGGPPKEDPPNDPSHYELIIDNDSGTYRPNAKLLPLLKAYLAANLPGLHILTLDCQADEAKMNKMKSEQRERKKKEGDHIIYRQGSRSGSISSSDESDLDALEAELRNGQAEPHEKTPLGQYAKDRKQLEQAKWGKLKRDYGFEARDSGGPSTVTGAEASVGGQGSPPPPEARVG</sequence>
<dbReference type="GeneID" id="96004566"/>
<feature type="domain" description="C2" evidence="2">
    <location>
        <begin position="66"/>
        <end position="199"/>
    </location>
</feature>
<dbReference type="SMART" id="SM00239">
    <property type="entry name" value="C2"/>
    <property type="match status" value="1"/>
</dbReference>
<dbReference type="Gene3D" id="2.60.40.150">
    <property type="entry name" value="C2 domain"/>
    <property type="match status" value="1"/>
</dbReference>
<reference evidence="3 4" key="1">
    <citation type="journal article" date="2020" name="Microbiol. Resour. Announc.">
        <title>Draft Genome Sequence of a Cladosporium Species Isolated from the Mesophotic Ascidian Didemnum maculosum.</title>
        <authorList>
            <person name="Gioti A."/>
            <person name="Siaperas R."/>
            <person name="Nikolaivits E."/>
            <person name="Le Goff G."/>
            <person name="Ouazzani J."/>
            <person name="Kotoulas G."/>
            <person name="Topakas E."/>
        </authorList>
    </citation>
    <scope>NUCLEOTIDE SEQUENCE [LARGE SCALE GENOMIC DNA]</scope>
    <source>
        <strain evidence="3 4">TM138-S3</strain>
    </source>
</reference>
<gene>
    <name evidence="3" type="ORF">WHR41_03122</name>
</gene>
<dbReference type="InterPro" id="IPR035892">
    <property type="entry name" value="C2_domain_sf"/>
</dbReference>
<feature type="compositionally biased region" description="Basic and acidic residues" evidence="1">
    <location>
        <begin position="540"/>
        <end position="559"/>
    </location>
</feature>
<dbReference type="PROSITE" id="PS50004">
    <property type="entry name" value="C2"/>
    <property type="match status" value="1"/>
</dbReference>
<dbReference type="PANTHER" id="PTHR47800">
    <property type="entry name" value="C2 DOMAIN-CONTAINING PROTEIN"/>
    <property type="match status" value="1"/>
</dbReference>
<feature type="compositionally biased region" description="Basic and acidic residues" evidence="1">
    <location>
        <begin position="590"/>
        <end position="608"/>
    </location>
</feature>
<dbReference type="InterPro" id="IPR000008">
    <property type="entry name" value="C2_dom"/>
</dbReference>
<proteinExistence type="predicted"/>
<dbReference type="Pfam" id="PF00168">
    <property type="entry name" value="C2"/>
    <property type="match status" value="1"/>
</dbReference>
<dbReference type="SUPFAM" id="SSF49562">
    <property type="entry name" value="C2 domain (Calcium/lipid-binding domain, CaLB)"/>
    <property type="match status" value="1"/>
</dbReference>
<name>A0AB34KTQ4_9PEZI</name>
<feature type="compositionally biased region" description="Basic and acidic residues" evidence="1">
    <location>
        <begin position="46"/>
        <end position="69"/>
    </location>
</feature>
<evidence type="ECO:0000313" key="3">
    <source>
        <dbReference type="EMBL" id="KAL1588458.1"/>
    </source>
</evidence>
<keyword evidence="4" id="KW-1185">Reference proteome</keyword>
<feature type="compositionally biased region" description="Basic and acidic residues" evidence="1">
    <location>
        <begin position="615"/>
        <end position="625"/>
    </location>
</feature>